<gene>
    <name evidence="2" type="ORF">PBRASI_LOCUS7250</name>
</gene>
<dbReference type="AlphaFoldDB" id="A0A9N9CB07"/>
<feature type="compositionally biased region" description="Basic residues" evidence="1">
    <location>
        <begin position="52"/>
        <end position="61"/>
    </location>
</feature>
<comment type="caution">
    <text evidence="2">The sequence shown here is derived from an EMBL/GenBank/DDBJ whole genome shotgun (WGS) entry which is preliminary data.</text>
</comment>
<feature type="region of interest" description="Disordered" evidence="1">
    <location>
        <begin position="1"/>
        <end position="84"/>
    </location>
</feature>
<feature type="compositionally biased region" description="Polar residues" evidence="1">
    <location>
        <begin position="62"/>
        <end position="79"/>
    </location>
</feature>
<dbReference type="OrthoDB" id="10446450at2759"/>
<keyword evidence="3" id="KW-1185">Reference proteome</keyword>
<accession>A0A9N9CB07</accession>
<dbReference type="EMBL" id="CAJVPI010001083">
    <property type="protein sequence ID" value="CAG8593466.1"/>
    <property type="molecule type" value="Genomic_DNA"/>
</dbReference>
<name>A0A9N9CB07_9GLOM</name>
<evidence type="ECO:0000313" key="2">
    <source>
        <dbReference type="EMBL" id="CAG8593466.1"/>
    </source>
</evidence>
<feature type="compositionally biased region" description="Polar residues" evidence="1">
    <location>
        <begin position="1"/>
        <end position="12"/>
    </location>
</feature>
<sequence>MESFFPLSNTVPAQPDALIQPKSAVDAAEPSSFEAPPSRQEKPSSVTEAKTHGRKRGRKSTKNFPKQTDLTGNEPISLSTDDDVETDEKICTHDLNEKKLLNDVVETLDRVYDLSKNQMDNEANQNEPAARKRLRSMSTERLLKHTIDCVSFFY</sequence>
<reference evidence="2" key="1">
    <citation type="submission" date="2021-06" db="EMBL/GenBank/DDBJ databases">
        <authorList>
            <person name="Kallberg Y."/>
            <person name="Tangrot J."/>
            <person name="Rosling A."/>
        </authorList>
    </citation>
    <scope>NUCLEOTIDE SEQUENCE</scope>
    <source>
        <strain evidence="2">BR232B</strain>
    </source>
</reference>
<proteinExistence type="predicted"/>
<evidence type="ECO:0000313" key="3">
    <source>
        <dbReference type="Proteomes" id="UP000789739"/>
    </source>
</evidence>
<evidence type="ECO:0000256" key="1">
    <source>
        <dbReference type="SAM" id="MobiDB-lite"/>
    </source>
</evidence>
<dbReference type="Proteomes" id="UP000789739">
    <property type="component" value="Unassembled WGS sequence"/>
</dbReference>
<organism evidence="2 3">
    <name type="scientific">Paraglomus brasilianum</name>
    <dbReference type="NCBI Taxonomy" id="144538"/>
    <lineage>
        <taxon>Eukaryota</taxon>
        <taxon>Fungi</taxon>
        <taxon>Fungi incertae sedis</taxon>
        <taxon>Mucoromycota</taxon>
        <taxon>Glomeromycotina</taxon>
        <taxon>Glomeromycetes</taxon>
        <taxon>Paraglomerales</taxon>
        <taxon>Paraglomeraceae</taxon>
        <taxon>Paraglomus</taxon>
    </lineage>
</organism>
<protein>
    <submittedName>
        <fullName evidence="2">4239_t:CDS:1</fullName>
    </submittedName>
</protein>